<dbReference type="SMART" id="SM00064">
    <property type="entry name" value="FYVE"/>
    <property type="match status" value="1"/>
</dbReference>
<dbReference type="EC" id="1.13.11.27" evidence="2"/>
<dbReference type="GO" id="GO:0008270">
    <property type="term" value="F:zinc ion binding"/>
    <property type="evidence" value="ECO:0007669"/>
    <property type="project" value="UniProtKB-KW"/>
</dbReference>
<keyword evidence="6" id="KW-0828">Tyrosine catabolism</keyword>
<evidence type="ECO:0000256" key="6">
    <source>
        <dbReference type="ARBA" id="ARBA00022878"/>
    </source>
</evidence>
<evidence type="ECO:0000259" key="10">
    <source>
        <dbReference type="PROSITE" id="PS50178"/>
    </source>
</evidence>
<dbReference type="Gene3D" id="1.10.8.270">
    <property type="entry name" value="putative rabgap domain of human tbc1 domain family member 14 like domains"/>
    <property type="match status" value="1"/>
</dbReference>
<dbReference type="InterPro" id="IPR035969">
    <property type="entry name" value="Rab-GAP_TBC_sf"/>
</dbReference>
<comment type="caution">
    <text evidence="11">The sequence shown here is derived from an EMBL/GenBank/DDBJ whole genome shotgun (WGS) entry which is preliminary data.</text>
</comment>
<dbReference type="InterPro" id="IPR017455">
    <property type="entry name" value="Znf_FYVE-rel"/>
</dbReference>
<dbReference type="PANTHER" id="PTHR11959">
    <property type="entry name" value="4-HYDROXYPHENYLPYRUVATE DIOXYGENASE"/>
    <property type="match status" value="1"/>
</dbReference>
<reference evidence="12 13" key="2">
    <citation type="submission" date="2024-05" db="EMBL/GenBank/DDBJ databases">
        <authorList>
            <person name="Chen Y."/>
            <person name="Shah S."/>
            <person name="Dougan E. K."/>
            <person name="Thang M."/>
            <person name="Chan C."/>
        </authorList>
    </citation>
    <scope>NUCLEOTIDE SEQUENCE [LARGE SCALE GENOMIC DNA]</scope>
</reference>
<name>A0A9P1C8J6_9DINO</name>
<dbReference type="InterPro" id="IPR000195">
    <property type="entry name" value="Rab-GAP-TBC_dom"/>
</dbReference>
<evidence type="ECO:0000256" key="5">
    <source>
        <dbReference type="ARBA" id="ARBA00022833"/>
    </source>
</evidence>
<dbReference type="InterPro" id="IPR005956">
    <property type="entry name" value="4OHPhenylPyrv_dOase"/>
</dbReference>
<accession>A0A9P1C8J6</accession>
<dbReference type="InterPro" id="IPR000306">
    <property type="entry name" value="Znf_FYVE"/>
</dbReference>
<keyword evidence="12" id="KW-0560">Oxidoreductase</keyword>
<evidence type="ECO:0000256" key="7">
    <source>
        <dbReference type="ARBA" id="ARBA00023232"/>
    </source>
</evidence>
<feature type="domain" description="Rab-GAP TBC" evidence="9">
    <location>
        <begin position="35"/>
        <end position="268"/>
    </location>
</feature>
<keyword evidence="4 8" id="KW-0863">Zinc-finger</keyword>
<comment type="pathway">
    <text evidence="1">Amino-acid degradation; L-phenylalanine degradation; acetoacetate and fumarate from L-phenylalanine: step 3/6.</text>
</comment>
<keyword evidence="5" id="KW-0862">Zinc</keyword>
<dbReference type="OrthoDB" id="414569at2759"/>
<dbReference type="SUPFAM" id="SSF47923">
    <property type="entry name" value="Ypt/Rab-GAP domain of gyp1p"/>
    <property type="match status" value="1"/>
</dbReference>
<dbReference type="PANTHER" id="PTHR11959:SF1">
    <property type="entry name" value="4-HYDROXYPHENYLPYRUVATE DIOXYGENASE"/>
    <property type="match status" value="1"/>
</dbReference>
<evidence type="ECO:0000256" key="8">
    <source>
        <dbReference type="PROSITE-ProRule" id="PRU00091"/>
    </source>
</evidence>
<dbReference type="SUPFAM" id="SSF54593">
    <property type="entry name" value="Glyoxalase/Bleomycin resistance protein/Dihydroxybiphenyl dioxygenase"/>
    <property type="match status" value="2"/>
</dbReference>
<evidence type="ECO:0000256" key="2">
    <source>
        <dbReference type="ARBA" id="ARBA00013222"/>
    </source>
</evidence>
<dbReference type="InterPro" id="IPR011011">
    <property type="entry name" value="Znf_FYVE_PHD"/>
</dbReference>
<evidence type="ECO:0000313" key="13">
    <source>
        <dbReference type="Proteomes" id="UP001152797"/>
    </source>
</evidence>
<dbReference type="PROSITE" id="PS50086">
    <property type="entry name" value="TBC_RABGAP"/>
    <property type="match status" value="1"/>
</dbReference>
<evidence type="ECO:0000313" key="12">
    <source>
        <dbReference type="EMBL" id="CAL4774311.1"/>
    </source>
</evidence>
<evidence type="ECO:0000313" key="11">
    <source>
        <dbReference type="EMBL" id="CAI3986999.1"/>
    </source>
</evidence>
<dbReference type="EMBL" id="CAMXCT020001125">
    <property type="protein sequence ID" value="CAL1140374.1"/>
    <property type="molecule type" value="Genomic_DNA"/>
</dbReference>
<protein>
    <recommendedName>
        <fullName evidence="2">4-hydroxyphenylpyruvate dioxygenase</fullName>
        <ecNumber evidence="2">1.13.11.27</ecNumber>
    </recommendedName>
</protein>
<reference evidence="11" key="1">
    <citation type="submission" date="2022-10" db="EMBL/GenBank/DDBJ databases">
        <authorList>
            <person name="Chen Y."/>
            <person name="Dougan E. K."/>
            <person name="Chan C."/>
            <person name="Rhodes N."/>
            <person name="Thang M."/>
        </authorList>
    </citation>
    <scope>NUCLEOTIDE SEQUENCE</scope>
</reference>
<evidence type="ECO:0000259" key="9">
    <source>
        <dbReference type="PROSITE" id="PS50086"/>
    </source>
</evidence>
<keyword evidence="13" id="KW-1185">Reference proteome</keyword>
<organism evidence="11">
    <name type="scientific">Cladocopium goreaui</name>
    <dbReference type="NCBI Taxonomy" id="2562237"/>
    <lineage>
        <taxon>Eukaryota</taxon>
        <taxon>Sar</taxon>
        <taxon>Alveolata</taxon>
        <taxon>Dinophyceae</taxon>
        <taxon>Suessiales</taxon>
        <taxon>Symbiodiniaceae</taxon>
        <taxon>Cladocopium</taxon>
    </lineage>
</organism>
<dbReference type="Pfam" id="PF00566">
    <property type="entry name" value="RabGAP-TBC"/>
    <property type="match status" value="1"/>
</dbReference>
<dbReference type="SUPFAM" id="SSF57903">
    <property type="entry name" value="FYVE/PHD zinc finger"/>
    <property type="match status" value="1"/>
</dbReference>
<dbReference type="Pfam" id="PF01363">
    <property type="entry name" value="FYVE"/>
    <property type="match status" value="1"/>
</dbReference>
<evidence type="ECO:0000256" key="4">
    <source>
        <dbReference type="ARBA" id="ARBA00022771"/>
    </source>
</evidence>
<dbReference type="GO" id="GO:0006559">
    <property type="term" value="P:L-phenylalanine catabolic process"/>
    <property type="evidence" value="ECO:0007669"/>
    <property type="project" value="UniProtKB-KW"/>
</dbReference>
<sequence>MGEGLNRAAQLPLDGLQLGRSRSRTWTPQHRRSSGVFSNRRLDEWLFPIEDEEAYATWVSGPRQQWLQSVQRYGGFRGWLLEGLELRGMDDKNYLLGLRWLSGVALPHSAQAEWAQRKTIAEEIEKDVPRTFPGHPCEAALARSSRDILRMLCCARNVTVGYTQGLNFTAAVLSCTMGRDEAFWCLTALAESVAAHFVSGNMLQGAVADCECIDWLASQLEPKLFALCRSSEGYSSVIFARPLCTLLSCCGLPVDATLQCWRAILHSSNPRIFLLRTLAAFVLQTAARLPAASSGASLELPELMEALQKTFQQTYDAQVVLSAAAASVEILPDSTLSKKLEEIEQRLQQSAAESHQRRQMENQKLQEKRLKQLVLEDRSARQSLLREMQLLWRHERHRDVSQLDFLMLLAADHLDVIGVKSSTWEAFLSTVFVDLDSSHSGMVLLKHALIAVALLLGETPLERVSAIFSMLEIESLCLRDDFLELAEATGQENSASEWLVANGITENLNQNVFIKALLALPSLALATLSTLDSKPGNAGSFSISFTSSSGTLLPVAPKWVPDEQQVACQLCSTSFTCCRRRHHCRACGRRTCRQCSGQRLALAIIGYPNPVRVCDECFFVLSPAELDMANCQRFTLSRLSPSAAPLERLKALLNCEEPRTVQLAAVGHPLLVFGTLEGALQLQCSSEKRVMRRSPSLASIVLSIFLLYTLPRTFSGVTTQPLTSSRRSAMALSVSFSHVHIYCDSLKDLSEYKTLEEKLNSFSSKHSKPSHDLELGRKAWSDVWDGHPVIGHKDPTQFKGHQQDVVEQMLVGLGWRITGHCDTADTRTVAITSRDAQGVRFVITAHKELKMADLASDSHPAAKRHKSGQEPCHALAASNLQRFSEHRAGRQGIAVLGFRVKSGELDHIVEKYKEKHPKLLATEPKDYPGARILEVFAYYQGETGSSDADQGTLLRFVEEKDASNFWVLPGIQPVEATFDQVSLPAYCDHWVSNVVSRRGFLDTLEDTLGFTPKVDFNAGVVAAGEAQIESTVTGNAPETFIPDAKVALKDQSQVYLPINNALSEVGHVHLYLKEVGQGVQHIASRVEDLPSLVQRANDMRKMTGAGLSFLSIPRSYYGSLTARYLCKAGVDLATAEKVLAALKSAEVVDANDIVDLEASKEKIQAALPAENKGLLDHVLRARYGNLYALLREHVSEETYLRIVRNNVLVDVQGEDLLLQIFTSSILQRQAGEEAPFLEFIQRVCSERNDPATGKPKAIKAGCGGFGIRNFLTLFLSIEVSKATKARGEAEAAGKMDLARYYGNMVNTFTSQLEESNPVLTAISDAMTAEGDALDAGDQKTAAKYAEEKAKGQERLQEISSKYKQLMRQLREEMPEMA</sequence>
<keyword evidence="7" id="KW-0585">Phenylalanine catabolism</keyword>
<dbReference type="EMBL" id="CAMXCT030001125">
    <property type="protein sequence ID" value="CAL4774311.1"/>
    <property type="molecule type" value="Genomic_DNA"/>
</dbReference>
<dbReference type="GO" id="GO:0006572">
    <property type="term" value="P:L-tyrosine catabolic process"/>
    <property type="evidence" value="ECO:0007669"/>
    <property type="project" value="UniProtKB-KW"/>
</dbReference>
<dbReference type="GO" id="GO:0003868">
    <property type="term" value="F:4-hydroxyphenylpyruvate dioxygenase activity"/>
    <property type="evidence" value="ECO:0007669"/>
    <property type="project" value="UniProtKB-EC"/>
</dbReference>
<evidence type="ECO:0000256" key="1">
    <source>
        <dbReference type="ARBA" id="ARBA00005162"/>
    </source>
</evidence>
<keyword evidence="12" id="KW-0223">Dioxygenase</keyword>
<gene>
    <name evidence="11" type="ORF">C1SCF055_LOCUS14308</name>
</gene>
<feature type="domain" description="FYVE-type" evidence="10">
    <location>
        <begin position="562"/>
        <end position="622"/>
    </location>
</feature>
<dbReference type="PROSITE" id="PS50178">
    <property type="entry name" value="ZF_FYVE"/>
    <property type="match status" value="1"/>
</dbReference>
<dbReference type="EMBL" id="CAMXCT010001125">
    <property type="protein sequence ID" value="CAI3986999.1"/>
    <property type="molecule type" value="Genomic_DNA"/>
</dbReference>
<evidence type="ECO:0000256" key="3">
    <source>
        <dbReference type="ARBA" id="ARBA00022723"/>
    </source>
</evidence>
<dbReference type="InterPro" id="IPR013083">
    <property type="entry name" value="Znf_RING/FYVE/PHD"/>
</dbReference>
<proteinExistence type="predicted"/>
<dbReference type="Gene3D" id="3.30.40.10">
    <property type="entry name" value="Zinc/RING finger domain, C3HC4 (zinc finger)"/>
    <property type="match status" value="1"/>
</dbReference>
<dbReference type="Proteomes" id="UP001152797">
    <property type="component" value="Unassembled WGS sequence"/>
</dbReference>
<dbReference type="Gene3D" id="3.10.180.10">
    <property type="entry name" value="2,3-Dihydroxybiphenyl 1,2-Dioxygenase, domain 1"/>
    <property type="match status" value="1"/>
</dbReference>
<dbReference type="InterPro" id="IPR029068">
    <property type="entry name" value="Glyas_Bleomycin-R_OHBP_Dase"/>
</dbReference>
<keyword evidence="3" id="KW-0479">Metal-binding</keyword>